<dbReference type="InterPro" id="IPR009138">
    <property type="entry name" value="Neural_cell_adh"/>
</dbReference>
<dbReference type="PROSITE" id="PS50835">
    <property type="entry name" value="IG_LIKE"/>
    <property type="match status" value="3"/>
</dbReference>
<dbReference type="GO" id="GO:0050808">
    <property type="term" value="P:synapse organization"/>
    <property type="evidence" value="ECO:0007669"/>
    <property type="project" value="TreeGrafter"/>
</dbReference>
<dbReference type="Proteomes" id="UP000472263">
    <property type="component" value="Chromosome 16"/>
</dbReference>
<evidence type="ECO:0000256" key="7">
    <source>
        <dbReference type="ARBA" id="ARBA00023180"/>
    </source>
</evidence>
<dbReference type="InterPro" id="IPR013783">
    <property type="entry name" value="Ig-like_fold"/>
</dbReference>
<dbReference type="SUPFAM" id="SSF48726">
    <property type="entry name" value="Immunoglobulin"/>
    <property type="match status" value="3"/>
</dbReference>
<evidence type="ECO:0000256" key="3">
    <source>
        <dbReference type="ARBA" id="ARBA00022729"/>
    </source>
</evidence>
<evidence type="ECO:0000256" key="4">
    <source>
        <dbReference type="ARBA" id="ARBA00022989"/>
    </source>
</evidence>
<dbReference type="InterPro" id="IPR050958">
    <property type="entry name" value="Cell_Adh-Cytoskel_Orgn"/>
</dbReference>
<reference evidence="10" key="3">
    <citation type="submission" date="2025-09" db="UniProtKB">
        <authorList>
            <consortium name="Ensembl"/>
        </authorList>
    </citation>
    <scope>IDENTIFICATION</scope>
</reference>
<evidence type="ECO:0000256" key="2">
    <source>
        <dbReference type="ARBA" id="ARBA00022692"/>
    </source>
</evidence>
<dbReference type="InterPro" id="IPR036179">
    <property type="entry name" value="Ig-like_dom_sf"/>
</dbReference>
<dbReference type="InterPro" id="IPR003599">
    <property type="entry name" value="Ig_sub"/>
</dbReference>
<dbReference type="SMART" id="SM00409">
    <property type="entry name" value="IG"/>
    <property type="match status" value="2"/>
</dbReference>
<dbReference type="PANTHER" id="PTHR45080">
    <property type="entry name" value="CONTACTIN 5"/>
    <property type="match status" value="1"/>
</dbReference>
<dbReference type="AlphaFoldDB" id="A0A667XKB8"/>
<organism evidence="10 11">
    <name type="scientific">Myripristis murdjan</name>
    <name type="common">pinecone soldierfish</name>
    <dbReference type="NCBI Taxonomy" id="586833"/>
    <lineage>
        <taxon>Eukaryota</taxon>
        <taxon>Metazoa</taxon>
        <taxon>Chordata</taxon>
        <taxon>Craniata</taxon>
        <taxon>Vertebrata</taxon>
        <taxon>Euteleostomi</taxon>
        <taxon>Actinopterygii</taxon>
        <taxon>Neopterygii</taxon>
        <taxon>Teleostei</taxon>
        <taxon>Neoteleostei</taxon>
        <taxon>Acanthomorphata</taxon>
        <taxon>Holocentriformes</taxon>
        <taxon>Holocentridae</taxon>
        <taxon>Myripristis</taxon>
    </lineage>
</organism>
<dbReference type="GeneTree" id="ENSGT00940000166537"/>
<keyword evidence="2" id="KW-0812">Transmembrane</keyword>
<comment type="subcellular location">
    <subcellularLocation>
        <location evidence="1">Membrane</location>
        <topology evidence="1">Single-pass membrane protein</topology>
    </subcellularLocation>
</comment>
<dbReference type="PRINTS" id="PR01838">
    <property type="entry name" value="NCAMFAMILY"/>
</dbReference>
<dbReference type="GO" id="GO:0043025">
    <property type="term" value="C:neuronal cell body"/>
    <property type="evidence" value="ECO:0007669"/>
    <property type="project" value="TreeGrafter"/>
</dbReference>
<feature type="domain" description="Ig-like" evidence="9">
    <location>
        <begin position="199"/>
        <end position="236"/>
    </location>
</feature>
<dbReference type="GO" id="GO:0005886">
    <property type="term" value="C:plasma membrane"/>
    <property type="evidence" value="ECO:0007669"/>
    <property type="project" value="TreeGrafter"/>
</dbReference>
<evidence type="ECO:0000256" key="1">
    <source>
        <dbReference type="ARBA" id="ARBA00004167"/>
    </source>
</evidence>
<dbReference type="Pfam" id="PF13927">
    <property type="entry name" value="Ig_3"/>
    <property type="match status" value="1"/>
</dbReference>
<feature type="domain" description="Ig-like" evidence="9">
    <location>
        <begin position="105"/>
        <end position="192"/>
    </location>
</feature>
<keyword evidence="7" id="KW-0325">Glycoprotein</keyword>
<dbReference type="PANTHER" id="PTHR45080:SF8">
    <property type="entry name" value="IG-LIKE DOMAIN-CONTAINING PROTEIN"/>
    <property type="match status" value="1"/>
</dbReference>
<dbReference type="Gene3D" id="2.60.40.10">
    <property type="entry name" value="Immunoglobulins"/>
    <property type="match status" value="3"/>
</dbReference>
<dbReference type="SMART" id="SM00408">
    <property type="entry name" value="IGc2"/>
    <property type="match status" value="2"/>
</dbReference>
<evidence type="ECO:0000256" key="5">
    <source>
        <dbReference type="ARBA" id="ARBA00023136"/>
    </source>
</evidence>
<evidence type="ECO:0000313" key="10">
    <source>
        <dbReference type="Ensembl" id="ENSMMDP00005018235.1"/>
    </source>
</evidence>
<proteinExistence type="predicted"/>
<keyword evidence="6" id="KW-1015">Disulfide bond</keyword>
<keyword evidence="8" id="KW-0393">Immunoglobulin domain</keyword>
<reference evidence="10" key="2">
    <citation type="submission" date="2025-08" db="UniProtKB">
        <authorList>
            <consortium name="Ensembl"/>
        </authorList>
    </citation>
    <scope>IDENTIFICATION</scope>
</reference>
<keyword evidence="11" id="KW-1185">Reference proteome</keyword>
<dbReference type="InParanoid" id="A0A667XKB8"/>
<dbReference type="GO" id="GO:0008046">
    <property type="term" value="F:axon guidance receptor activity"/>
    <property type="evidence" value="ECO:0007669"/>
    <property type="project" value="TreeGrafter"/>
</dbReference>
<evidence type="ECO:0000256" key="6">
    <source>
        <dbReference type="ARBA" id="ARBA00023157"/>
    </source>
</evidence>
<reference evidence="10" key="1">
    <citation type="submission" date="2019-06" db="EMBL/GenBank/DDBJ databases">
        <authorList>
            <consortium name="Wellcome Sanger Institute Data Sharing"/>
        </authorList>
    </citation>
    <scope>NUCLEOTIDE SEQUENCE [LARGE SCALE GENOMIC DNA]</scope>
</reference>
<keyword evidence="3" id="KW-0732">Signal</keyword>
<dbReference type="InterPro" id="IPR013098">
    <property type="entry name" value="Ig_I-set"/>
</dbReference>
<evidence type="ECO:0000313" key="11">
    <source>
        <dbReference type="Proteomes" id="UP000472263"/>
    </source>
</evidence>
<name>A0A667XKB8_9TELE</name>
<feature type="domain" description="Ig-like" evidence="9">
    <location>
        <begin position="14"/>
        <end position="98"/>
    </location>
</feature>
<dbReference type="Ensembl" id="ENSMMDT00005018682.1">
    <property type="protein sequence ID" value="ENSMMDP00005018235.1"/>
    <property type="gene ID" value="ENSMMDG00005009113.1"/>
</dbReference>
<protein>
    <recommendedName>
        <fullName evidence="9">Ig-like domain-containing protein</fullName>
    </recommendedName>
</protein>
<dbReference type="Pfam" id="PF07679">
    <property type="entry name" value="I-set"/>
    <property type="match status" value="1"/>
</dbReference>
<sequence length="236" mass="26133">EMESLVSGLFYYYAKMEIITSKQDVMVGEALLLLCKAGGEGTITWQKDLEDITDDDIISKVDETSSKLSIANATMEDAGKYICLCDFDSGHNDDVSVQIYVYEGPSFGNTNTHHEFLEGQDAVVPCLVTGRPAVEVYWLKDQRQIPSYGGNRIRQLSDNSLHISKVQRDDAGTYMCQSRIKGRLITKDLPISVVVNAPPTARLTEEEKKVMAGPESSVSLICLVDGQPKPNITWTM</sequence>
<keyword evidence="5" id="KW-0472">Membrane</keyword>
<accession>A0A667XKB8</accession>
<evidence type="ECO:0000259" key="9">
    <source>
        <dbReference type="PROSITE" id="PS50835"/>
    </source>
</evidence>
<evidence type="ECO:0000256" key="8">
    <source>
        <dbReference type="ARBA" id="ARBA00023319"/>
    </source>
</evidence>
<keyword evidence="4" id="KW-1133">Transmembrane helix</keyword>
<dbReference type="InterPro" id="IPR003598">
    <property type="entry name" value="Ig_sub2"/>
</dbReference>
<dbReference type="GO" id="GO:0007156">
    <property type="term" value="P:homophilic cell adhesion via plasma membrane adhesion molecules"/>
    <property type="evidence" value="ECO:0007669"/>
    <property type="project" value="TreeGrafter"/>
</dbReference>
<dbReference type="GO" id="GO:0030424">
    <property type="term" value="C:axon"/>
    <property type="evidence" value="ECO:0007669"/>
    <property type="project" value="TreeGrafter"/>
</dbReference>
<dbReference type="InterPro" id="IPR007110">
    <property type="entry name" value="Ig-like_dom"/>
</dbReference>